<organism evidence="2">
    <name type="scientific">plant metagenome</name>
    <dbReference type="NCBI Taxonomy" id="1297885"/>
    <lineage>
        <taxon>unclassified sequences</taxon>
        <taxon>metagenomes</taxon>
        <taxon>organismal metagenomes</taxon>
    </lineage>
</organism>
<evidence type="ECO:0000313" key="2">
    <source>
        <dbReference type="EMBL" id="VFR20053.1"/>
    </source>
</evidence>
<sequence>MGRHAAHAPGAGPGERQHNHGEREQQPGAAAGDAGRKAKAGGHAKSRTQVVRISAHSTAEFGGISPSLCHLNRERKKFPL</sequence>
<protein>
    <submittedName>
        <fullName evidence="2">Uncharacterized protein</fullName>
    </submittedName>
</protein>
<gene>
    <name evidence="3" type="ORF">ANDO1_1625</name>
    <name evidence="2" type="ORF">ANDO2_1532</name>
</gene>
<feature type="compositionally biased region" description="Basic residues" evidence="1">
    <location>
        <begin position="37"/>
        <end position="46"/>
    </location>
</feature>
<accession>A0A484P2R7</accession>
<dbReference type="AlphaFoldDB" id="A0A484P2R7"/>
<feature type="compositionally biased region" description="Basic and acidic residues" evidence="1">
    <location>
        <begin position="15"/>
        <end position="25"/>
    </location>
</feature>
<evidence type="ECO:0000256" key="1">
    <source>
        <dbReference type="SAM" id="MobiDB-lite"/>
    </source>
</evidence>
<evidence type="ECO:0000313" key="3">
    <source>
        <dbReference type="EMBL" id="VFR36366.1"/>
    </source>
</evidence>
<dbReference type="EMBL" id="CAADHZ010000027">
    <property type="protein sequence ID" value="VFR36366.1"/>
    <property type="molecule type" value="Genomic_DNA"/>
</dbReference>
<proteinExistence type="predicted"/>
<reference evidence="2" key="1">
    <citation type="submission" date="2019-03" db="EMBL/GenBank/DDBJ databases">
        <authorList>
            <person name="Danneels B."/>
        </authorList>
    </citation>
    <scope>NUCLEOTIDE SEQUENCE</scope>
</reference>
<feature type="region of interest" description="Disordered" evidence="1">
    <location>
        <begin position="1"/>
        <end position="49"/>
    </location>
</feature>
<dbReference type="EMBL" id="CAADIB010000003">
    <property type="protein sequence ID" value="VFR20053.1"/>
    <property type="molecule type" value="Genomic_DNA"/>
</dbReference>
<name>A0A484P2R7_9ZZZZ</name>